<keyword evidence="4" id="KW-0539">Nucleus</keyword>
<dbReference type="Proteomes" id="UP000737018">
    <property type="component" value="Unassembled WGS sequence"/>
</dbReference>
<organism evidence="7 8">
    <name type="scientific">Castanea mollissima</name>
    <name type="common">Chinese chestnut</name>
    <dbReference type="NCBI Taxonomy" id="60419"/>
    <lineage>
        <taxon>Eukaryota</taxon>
        <taxon>Viridiplantae</taxon>
        <taxon>Streptophyta</taxon>
        <taxon>Embryophyta</taxon>
        <taxon>Tracheophyta</taxon>
        <taxon>Spermatophyta</taxon>
        <taxon>Magnoliopsida</taxon>
        <taxon>eudicotyledons</taxon>
        <taxon>Gunneridae</taxon>
        <taxon>Pentapetalae</taxon>
        <taxon>rosids</taxon>
        <taxon>fabids</taxon>
        <taxon>Fagales</taxon>
        <taxon>Fagaceae</taxon>
        <taxon>Castanea</taxon>
    </lineage>
</organism>
<evidence type="ECO:0000256" key="1">
    <source>
        <dbReference type="ARBA" id="ARBA00004123"/>
    </source>
</evidence>
<sequence length="737" mass="84334">MDHQTLSEFYGSTSVLEVSDEIYTDTESNFVEQNCASFAFWPPDATPSDLTPTSSVKPEVDLHEDYDFSDAVLKYINQMLMEEDMEERDYMLQGSEVLEAAEKSLYELLGEKYPPPPDDVQPYYVDQNHESSDEYYTVNHGDSSRSTSSDNFVIHGWDCDLVKYESSIIAPLSTSEPSYSLLEGTNTIPETLYGSEFILQFKRGFEEASKFLPNGDSLVIDWESNAFLVKEQKEESKNTFCKAEKKDGNLYSLDGLRAKNNPHSEDVNLEEGRSSKQSATSTESTVSPEMFDMVLLHSEEDDSVLCEAVLNEKSKNVQPNDRSKRSINVRANRRKTGGKRGVVDLRTLLTLCAEAVAADDQRTATERLKQIRQHASPVGDGIQRMAHYFANGLQARIAGSGTQIYKVIMTRRTSAADVLKAYHLFYTAFPFFKVFDFFSSKTIMNLVENETRLHIVDFGILYGFQWPSLIQQLSARPGGPPKLRITGIDFAEPGFRPAQRVEETGRRLANYAETFNVPFEFNGIAQKWDTIQIEDLKLDNNEVLVVNSMYSLKYLLDETVVIESPRNVVLKLIRKMNPHVFIQGVVNAAHGVPFFTSRFRQALFHFSTLFEMLDTYVSRENMERMLLESESYGPQAMNVIACEGLERVERPETYKQWQLRNVRAGFRQLPLNQEMMNTAKDRVKSRYHKDFDIDEDSQCLLQGWKGRNIFLMFNLLPFVLYDFALDFLYTKLRLIGE</sequence>
<dbReference type="Pfam" id="PF03514">
    <property type="entry name" value="GRAS"/>
    <property type="match status" value="1"/>
</dbReference>
<feature type="region of interest" description="Disordered" evidence="6">
    <location>
        <begin position="253"/>
        <end position="287"/>
    </location>
</feature>
<feature type="region of interest" description="Leucine repeat II (LRII)" evidence="5">
    <location>
        <begin position="503"/>
        <end position="535"/>
    </location>
</feature>
<evidence type="ECO:0000256" key="4">
    <source>
        <dbReference type="ARBA" id="ARBA00023242"/>
    </source>
</evidence>
<evidence type="ECO:0000256" key="2">
    <source>
        <dbReference type="ARBA" id="ARBA00023015"/>
    </source>
</evidence>
<feature type="compositionally biased region" description="Polar residues" evidence="6">
    <location>
        <begin position="275"/>
        <end position="287"/>
    </location>
</feature>
<reference evidence="7" key="1">
    <citation type="submission" date="2020-03" db="EMBL/GenBank/DDBJ databases">
        <title>Castanea mollissima Vanexum genome sequencing.</title>
        <authorList>
            <person name="Staton M."/>
        </authorList>
    </citation>
    <scope>NUCLEOTIDE SEQUENCE</scope>
    <source>
        <tissue evidence="7">Leaf</tissue>
    </source>
</reference>
<gene>
    <name evidence="7" type="ORF">CMV_002706</name>
</gene>
<comment type="caution">
    <text evidence="7">The sequence shown here is derived from an EMBL/GenBank/DDBJ whole genome shotgun (WGS) entry which is preliminary data.</text>
</comment>
<comment type="subcellular location">
    <subcellularLocation>
        <location evidence="1">Nucleus</location>
    </subcellularLocation>
</comment>
<feature type="region of interest" description="VHIID" evidence="5">
    <location>
        <begin position="422"/>
        <end position="487"/>
    </location>
</feature>
<feature type="region of interest" description="SAW" evidence="5">
    <location>
        <begin position="641"/>
        <end position="716"/>
    </location>
</feature>
<keyword evidence="3" id="KW-0804">Transcription</keyword>
<dbReference type="GO" id="GO:0005634">
    <property type="term" value="C:nucleus"/>
    <property type="evidence" value="ECO:0007669"/>
    <property type="project" value="UniProtKB-SubCell"/>
</dbReference>
<dbReference type="PANTHER" id="PTHR31636">
    <property type="entry name" value="OSJNBA0084A10.13 PROTEIN-RELATED"/>
    <property type="match status" value="1"/>
</dbReference>
<dbReference type="AlphaFoldDB" id="A0A8J4RXG6"/>
<dbReference type="EMBL" id="JRKL02000199">
    <property type="protein sequence ID" value="KAF3973907.1"/>
    <property type="molecule type" value="Genomic_DNA"/>
</dbReference>
<name>A0A8J4RXG6_9ROSI</name>
<feature type="short sequence motif" description="LXXLL motif" evidence="5">
    <location>
        <begin position="552"/>
        <end position="556"/>
    </location>
</feature>
<accession>A0A8J4RXG6</accession>
<evidence type="ECO:0000313" key="8">
    <source>
        <dbReference type="Proteomes" id="UP000737018"/>
    </source>
</evidence>
<dbReference type="OrthoDB" id="47276at2759"/>
<comment type="similarity">
    <text evidence="5">Belongs to the GRAS family.</text>
</comment>
<evidence type="ECO:0000256" key="5">
    <source>
        <dbReference type="PROSITE-ProRule" id="PRU01191"/>
    </source>
</evidence>
<proteinExistence type="inferred from homology"/>
<protein>
    <submittedName>
        <fullName evidence="7">Uncharacterized protein</fullName>
    </submittedName>
</protein>
<evidence type="ECO:0000256" key="6">
    <source>
        <dbReference type="SAM" id="MobiDB-lite"/>
    </source>
</evidence>
<keyword evidence="2" id="KW-0805">Transcription regulation</keyword>
<feature type="short sequence motif" description="VHIID" evidence="5">
    <location>
        <begin position="453"/>
        <end position="457"/>
    </location>
</feature>
<dbReference type="InterPro" id="IPR005202">
    <property type="entry name" value="TF_GRAS"/>
</dbReference>
<feature type="region of interest" description="Leucine repeat I (LRI)" evidence="5">
    <location>
        <begin position="343"/>
        <end position="403"/>
    </location>
</feature>
<evidence type="ECO:0000256" key="3">
    <source>
        <dbReference type="ARBA" id="ARBA00023163"/>
    </source>
</evidence>
<dbReference type="PROSITE" id="PS50985">
    <property type="entry name" value="GRAS"/>
    <property type="match status" value="1"/>
</dbReference>
<feature type="compositionally biased region" description="Basic and acidic residues" evidence="6">
    <location>
        <begin position="262"/>
        <end position="274"/>
    </location>
</feature>
<evidence type="ECO:0000313" key="7">
    <source>
        <dbReference type="EMBL" id="KAF3973907.1"/>
    </source>
</evidence>
<comment type="caution">
    <text evidence="5">Lacks conserved residue(s) required for the propagation of feature annotation.</text>
</comment>
<keyword evidence="8" id="KW-1185">Reference proteome</keyword>